<keyword evidence="4 8" id="KW-1003">Cell membrane</keyword>
<comment type="similarity">
    <text evidence="2 8">Belongs to the 4-toluene sulfonate uptake permease (TSUP) (TC 2.A.102) family.</text>
</comment>
<evidence type="ECO:0000256" key="4">
    <source>
        <dbReference type="ARBA" id="ARBA00022475"/>
    </source>
</evidence>
<dbReference type="GO" id="GO:0005886">
    <property type="term" value="C:plasma membrane"/>
    <property type="evidence" value="ECO:0007669"/>
    <property type="project" value="UniProtKB-SubCell"/>
</dbReference>
<dbReference type="STRING" id="1246995.AFR_17265"/>
<keyword evidence="7 8" id="KW-0472">Membrane</keyword>
<reference evidence="9 10" key="1">
    <citation type="journal article" date="2014" name="J. Biotechnol.">
        <title>Complete genome sequence of the actinobacterium Actinoplanes friuliensis HAG 010964, producer of the lipopeptide antibiotic friulimycin.</title>
        <authorList>
            <person name="Ruckert C."/>
            <person name="Szczepanowski R."/>
            <person name="Albersmeier A."/>
            <person name="Goesmann A."/>
            <person name="Fischer N."/>
            <person name="Steinkamper A."/>
            <person name="Puhler A."/>
            <person name="Biener R."/>
            <person name="Schwartz D."/>
            <person name="Kalinowski J."/>
        </authorList>
    </citation>
    <scope>NUCLEOTIDE SEQUENCE [LARGE SCALE GENOMIC DNA]</scope>
    <source>
        <strain evidence="9 10">DSM 7358</strain>
    </source>
</reference>
<organism evidence="9 10">
    <name type="scientific">Actinoplanes friuliensis DSM 7358</name>
    <dbReference type="NCBI Taxonomy" id="1246995"/>
    <lineage>
        <taxon>Bacteria</taxon>
        <taxon>Bacillati</taxon>
        <taxon>Actinomycetota</taxon>
        <taxon>Actinomycetes</taxon>
        <taxon>Micromonosporales</taxon>
        <taxon>Micromonosporaceae</taxon>
        <taxon>Actinoplanes</taxon>
    </lineage>
</organism>
<accession>U5W1E8</accession>
<dbReference type="InterPro" id="IPR002781">
    <property type="entry name" value="TM_pro_TauE-like"/>
</dbReference>
<evidence type="ECO:0000256" key="5">
    <source>
        <dbReference type="ARBA" id="ARBA00022692"/>
    </source>
</evidence>
<evidence type="ECO:0000256" key="8">
    <source>
        <dbReference type="RuleBase" id="RU363041"/>
    </source>
</evidence>
<evidence type="ECO:0000256" key="3">
    <source>
        <dbReference type="ARBA" id="ARBA00022448"/>
    </source>
</evidence>
<feature type="transmembrane region" description="Helical" evidence="8">
    <location>
        <begin position="176"/>
        <end position="206"/>
    </location>
</feature>
<comment type="subcellular location">
    <subcellularLocation>
        <location evidence="1 8">Cell membrane</location>
        <topology evidence="1 8">Multi-pass membrane protein</topology>
    </subcellularLocation>
</comment>
<dbReference type="KEGG" id="afs:AFR_17265"/>
<dbReference type="AlphaFoldDB" id="U5W1E8"/>
<dbReference type="HOGENOM" id="CLU_045498_7_1_11"/>
<evidence type="ECO:0000256" key="2">
    <source>
        <dbReference type="ARBA" id="ARBA00009142"/>
    </source>
</evidence>
<protein>
    <recommendedName>
        <fullName evidence="8">Probable membrane transporter protein</fullName>
    </recommendedName>
</protein>
<keyword evidence="5 8" id="KW-0812">Transmembrane</keyword>
<evidence type="ECO:0000313" key="10">
    <source>
        <dbReference type="Proteomes" id="UP000017746"/>
    </source>
</evidence>
<dbReference type="Proteomes" id="UP000017746">
    <property type="component" value="Chromosome"/>
</dbReference>
<feature type="transmembrane region" description="Helical" evidence="8">
    <location>
        <begin position="71"/>
        <end position="90"/>
    </location>
</feature>
<dbReference type="PANTHER" id="PTHR30269:SF0">
    <property type="entry name" value="MEMBRANE TRANSPORTER PROTEIN YFCA-RELATED"/>
    <property type="match status" value="1"/>
</dbReference>
<dbReference type="eggNOG" id="COG0730">
    <property type="taxonomic scope" value="Bacteria"/>
</dbReference>
<feature type="transmembrane region" description="Helical" evidence="8">
    <location>
        <begin position="41"/>
        <end position="59"/>
    </location>
</feature>
<sequence length="245" mass="24169">MFLAGAGVLAGIFGSVGGLASLASYPALLLAGLPPTAANVTNSVALVATTVGAAAGSGPELRGQGRRIGRLSVVSAVGGTAGAILLLTLPPGVFELVVPWLIAGASVVLLLGPRLRRPTDGDHRHASVGVFFIAVYSGYFGAAAGVLMLALLSAISTQSLARTNAAKTLITGASNAVAAVIFAVGGPVHWVAALALAAGSLAGGWLGPAVVRRLPERPLRIGIACAGLVLAAKLAVDAFRSGSWG</sequence>
<keyword evidence="6 8" id="KW-1133">Transmembrane helix</keyword>
<evidence type="ECO:0000256" key="1">
    <source>
        <dbReference type="ARBA" id="ARBA00004651"/>
    </source>
</evidence>
<evidence type="ECO:0000313" key="9">
    <source>
        <dbReference type="EMBL" id="AGZ41731.1"/>
    </source>
</evidence>
<dbReference type="Pfam" id="PF01925">
    <property type="entry name" value="TauE"/>
    <property type="match status" value="1"/>
</dbReference>
<keyword evidence="3" id="KW-0813">Transport</keyword>
<dbReference type="EMBL" id="CP006272">
    <property type="protein sequence ID" value="AGZ41731.1"/>
    <property type="molecule type" value="Genomic_DNA"/>
</dbReference>
<keyword evidence="10" id="KW-1185">Reference proteome</keyword>
<proteinExistence type="inferred from homology"/>
<feature type="transmembrane region" description="Helical" evidence="8">
    <location>
        <begin position="127"/>
        <end position="156"/>
    </location>
</feature>
<dbReference type="InterPro" id="IPR052017">
    <property type="entry name" value="TSUP"/>
</dbReference>
<feature type="transmembrane region" description="Helical" evidence="8">
    <location>
        <begin position="96"/>
        <end position="115"/>
    </location>
</feature>
<gene>
    <name evidence="9" type="ORF">AFR_17265</name>
</gene>
<dbReference type="PATRIC" id="fig|1246995.3.peg.3501"/>
<evidence type="ECO:0000256" key="7">
    <source>
        <dbReference type="ARBA" id="ARBA00023136"/>
    </source>
</evidence>
<evidence type="ECO:0000256" key="6">
    <source>
        <dbReference type="ARBA" id="ARBA00022989"/>
    </source>
</evidence>
<name>U5W1E8_9ACTN</name>
<dbReference type="PANTHER" id="PTHR30269">
    <property type="entry name" value="TRANSMEMBRANE PROTEIN YFCA"/>
    <property type="match status" value="1"/>
</dbReference>